<dbReference type="Pfam" id="PF13671">
    <property type="entry name" value="AAA_33"/>
    <property type="match status" value="1"/>
</dbReference>
<accession>A0A1S1Z0G4</accession>
<comment type="caution">
    <text evidence="1">The sequence shown here is derived from an EMBL/GenBank/DDBJ whole genome shotgun (WGS) entry which is preliminary data.</text>
</comment>
<dbReference type="RefSeq" id="WP_044222672.1">
    <property type="nucleotide sequence ID" value="NZ_JRYR02000001.1"/>
</dbReference>
<dbReference type="OrthoDB" id="9805698at2"/>
<dbReference type="PANTHER" id="PTHR13308:SF40">
    <property type="entry name" value="NEDD4-BINDING PROTEIN 2-LIKE 1"/>
    <property type="match status" value="1"/>
</dbReference>
<proteinExistence type="predicted"/>
<organism evidence="1 2">
    <name type="scientific">Flammeovirga pacifica</name>
    <dbReference type="NCBI Taxonomy" id="915059"/>
    <lineage>
        <taxon>Bacteria</taxon>
        <taxon>Pseudomonadati</taxon>
        <taxon>Bacteroidota</taxon>
        <taxon>Cytophagia</taxon>
        <taxon>Cytophagales</taxon>
        <taxon>Flammeovirgaceae</taxon>
        <taxon>Flammeovirga</taxon>
    </lineage>
</organism>
<evidence type="ECO:0000313" key="1">
    <source>
        <dbReference type="EMBL" id="OHX66742.1"/>
    </source>
</evidence>
<protein>
    <recommendedName>
        <fullName evidence="3">AAA family ATPase</fullName>
    </recommendedName>
</protein>
<dbReference type="EMBL" id="JRYR02000001">
    <property type="protein sequence ID" value="OHX66742.1"/>
    <property type="molecule type" value="Genomic_DNA"/>
</dbReference>
<gene>
    <name evidence="1" type="ORF">NH26_10425</name>
</gene>
<dbReference type="SUPFAM" id="SSF52540">
    <property type="entry name" value="P-loop containing nucleoside triphosphate hydrolases"/>
    <property type="match status" value="1"/>
</dbReference>
<dbReference type="AlphaFoldDB" id="A0A1S1Z0G4"/>
<dbReference type="Proteomes" id="UP000179797">
    <property type="component" value="Unassembled WGS sequence"/>
</dbReference>
<dbReference type="PANTHER" id="PTHR13308">
    <property type="entry name" value="NEDD4-BINDING PROTEIN 2-LIKE 1"/>
    <property type="match status" value="1"/>
</dbReference>
<sequence>MCRLLLLRGLPGSGKSTIAKSLGGSIEADDFMVNDLGEYEFNVRKLDYAHKSCLEMTKMCMSRRQELIVVSNTFTTEGEMQPYFDLAYQNEYQINTLIVENRHGSTSVHDVPEEKMKQMAKRFSIIL</sequence>
<dbReference type="InterPro" id="IPR027417">
    <property type="entry name" value="P-loop_NTPase"/>
</dbReference>
<keyword evidence="2" id="KW-1185">Reference proteome</keyword>
<dbReference type="InterPro" id="IPR026302">
    <property type="entry name" value="NEDD4-bd_p2"/>
</dbReference>
<name>A0A1S1Z0G4_FLAPC</name>
<evidence type="ECO:0008006" key="3">
    <source>
        <dbReference type="Google" id="ProtNLM"/>
    </source>
</evidence>
<dbReference type="Gene3D" id="3.40.50.300">
    <property type="entry name" value="P-loop containing nucleotide triphosphate hydrolases"/>
    <property type="match status" value="1"/>
</dbReference>
<dbReference type="STRING" id="915059.NH26_10425"/>
<evidence type="ECO:0000313" key="2">
    <source>
        <dbReference type="Proteomes" id="UP000179797"/>
    </source>
</evidence>
<reference evidence="1 2" key="1">
    <citation type="journal article" date="2012" name="Int. J. Syst. Evol. Microbiol.">
        <title>Flammeovirga pacifica sp. nov., isolated from deep-sea sediment.</title>
        <authorList>
            <person name="Xu H."/>
            <person name="Fu Y."/>
            <person name="Yang N."/>
            <person name="Ding Z."/>
            <person name="Lai Q."/>
            <person name="Zeng R."/>
        </authorList>
    </citation>
    <scope>NUCLEOTIDE SEQUENCE [LARGE SCALE GENOMIC DNA]</scope>
    <source>
        <strain evidence="2">DSM 24597 / LMG 26175 / WPAGA1</strain>
    </source>
</reference>